<accession>A0A856MDT4</accession>
<dbReference type="RefSeq" id="WP_169267224.1">
    <property type="nucleotide sequence ID" value="NZ_CAWOXK010000001.1"/>
</dbReference>
<dbReference type="Gene3D" id="3.40.50.850">
    <property type="entry name" value="Isochorismatase-like"/>
    <property type="match status" value="1"/>
</dbReference>
<dbReference type="GO" id="GO:0016787">
    <property type="term" value="F:hydrolase activity"/>
    <property type="evidence" value="ECO:0007669"/>
    <property type="project" value="UniProtKB-KW"/>
</dbReference>
<evidence type="ECO:0000313" key="4">
    <source>
        <dbReference type="Proteomes" id="UP000503129"/>
    </source>
</evidence>
<name>A0A856MDT4_9CYAN</name>
<evidence type="ECO:0000313" key="3">
    <source>
        <dbReference type="EMBL" id="QDL08832.1"/>
    </source>
</evidence>
<protein>
    <submittedName>
        <fullName evidence="3">Cysteine hydrolase</fullName>
    </submittedName>
</protein>
<keyword evidence="4" id="KW-1185">Reference proteome</keyword>
<sequence length="223" mass="25336">MKDDTSPDWENAALLTIDIQKSFALPGACAEILGTWEVIPKIQQLLQAFRQSGKPIIHVIRIYLPDGSNVDLCRRQDIKNGKQVAVHGTDGVELVNELKPSFQIMLDIDKLISGAFQWVSHHEWIMYKPRWGAFFQTSLEKHLREYSINTLVICGCNFPNCPRTTIYEASERDFRVVFIPNATSQVYERGLQELRNIGVILMSTEECIALATQTVKTSGKSFY</sequence>
<dbReference type="InterPro" id="IPR036380">
    <property type="entry name" value="Isochorismatase-like_sf"/>
</dbReference>
<dbReference type="Proteomes" id="UP000503129">
    <property type="component" value="Chromosome"/>
</dbReference>
<dbReference type="PANTHER" id="PTHR43540">
    <property type="entry name" value="PEROXYUREIDOACRYLATE/UREIDOACRYLATE AMIDOHYDROLASE-RELATED"/>
    <property type="match status" value="1"/>
</dbReference>
<evidence type="ECO:0000259" key="2">
    <source>
        <dbReference type="Pfam" id="PF00857"/>
    </source>
</evidence>
<organism evidence="3 4">
    <name type="scientific">Brasilonema sennae CENA114</name>
    <dbReference type="NCBI Taxonomy" id="415709"/>
    <lineage>
        <taxon>Bacteria</taxon>
        <taxon>Bacillati</taxon>
        <taxon>Cyanobacteriota</taxon>
        <taxon>Cyanophyceae</taxon>
        <taxon>Nostocales</taxon>
        <taxon>Scytonemataceae</taxon>
        <taxon>Brasilonema</taxon>
        <taxon>Bromeliae group (in: Brasilonema)</taxon>
    </lineage>
</organism>
<dbReference type="InterPro" id="IPR000868">
    <property type="entry name" value="Isochorismatase-like_dom"/>
</dbReference>
<dbReference type="CDD" id="cd00431">
    <property type="entry name" value="cysteine_hydrolases"/>
    <property type="match status" value="1"/>
</dbReference>
<keyword evidence="1 3" id="KW-0378">Hydrolase</keyword>
<reference evidence="3 4" key="1">
    <citation type="submission" date="2018-06" db="EMBL/GenBank/DDBJ databases">
        <title>Comparative genomics of Brasilonema spp. strains.</title>
        <authorList>
            <person name="Alvarenga D.O."/>
            <person name="Fiore M.F."/>
            <person name="Varani A.M."/>
        </authorList>
    </citation>
    <scope>NUCLEOTIDE SEQUENCE [LARGE SCALE GENOMIC DNA]</scope>
    <source>
        <strain evidence="3 4">CENA114</strain>
    </source>
</reference>
<gene>
    <name evidence="3" type="ORF">DP114_13865</name>
</gene>
<proteinExistence type="predicted"/>
<dbReference type="InterPro" id="IPR050272">
    <property type="entry name" value="Isochorismatase-like_hydrls"/>
</dbReference>
<feature type="domain" description="Isochorismatase-like" evidence="2">
    <location>
        <begin position="12"/>
        <end position="206"/>
    </location>
</feature>
<dbReference type="AlphaFoldDB" id="A0A856MDT4"/>
<dbReference type="EMBL" id="CP030118">
    <property type="protein sequence ID" value="QDL08832.1"/>
    <property type="molecule type" value="Genomic_DNA"/>
</dbReference>
<evidence type="ECO:0000256" key="1">
    <source>
        <dbReference type="ARBA" id="ARBA00022801"/>
    </source>
</evidence>
<dbReference type="SUPFAM" id="SSF52499">
    <property type="entry name" value="Isochorismatase-like hydrolases"/>
    <property type="match status" value="1"/>
</dbReference>
<dbReference type="KEGG" id="bsen:DP114_13865"/>
<dbReference type="Pfam" id="PF00857">
    <property type="entry name" value="Isochorismatase"/>
    <property type="match status" value="1"/>
</dbReference>